<proteinExistence type="predicted"/>
<dbReference type="SUPFAM" id="SSF49464">
    <property type="entry name" value="Carboxypeptidase regulatory domain-like"/>
    <property type="match status" value="1"/>
</dbReference>
<dbReference type="Pfam" id="PF14905">
    <property type="entry name" value="OMP_b-brl_3"/>
    <property type="match status" value="1"/>
</dbReference>
<evidence type="ECO:0000259" key="1">
    <source>
        <dbReference type="Pfam" id="PF14905"/>
    </source>
</evidence>
<protein>
    <submittedName>
        <fullName evidence="2">TonB-dependent receptor plug</fullName>
    </submittedName>
</protein>
<keyword evidence="2" id="KW-0675">Receptor</keyword>
<evidence type="ECO:0000313" key="3">
    <source>
        <dbReference type="Proteomes" id="UP000008718"/>
    </source>
</evidence>
<dbReference type="EMBL" id="CP002345">
    <property type="protein sequence ID" value="ADQ79142.1"/>
    <property type="molecule type" value="Genomic_DNA"/>
</dbReference>
<dbReference type="Pfam" id="PF13620">
    <property type="entry name" value="CarboxypepD_reg"/>
    <property type="match status" value="1"/>
</dbReference>
<dbReference type="AlphaFoldDB" id="E4T348"/>
<dbReference type="OrthoDB" id="905020at2"/>
<accession>E4T348</accession>
<dbReference type="InterPro" id="IPR008969">
    <property type="entry name" value="CarboxyPept-like_regulatory"/>
</dbReference>
<dbReference type="eggNOG" id="COG4774">
    <property type="taxonomic scope" value="Bacteria"/>
</dbReference>
<dbReference type="RefSeq" id="WP_013444511.1">
    <property type="nucleotide sequence ID" value="NC_014734.1"/>
</dbReference>
<evidence type="ECO:0000313" key="2">
    <source>
        <dbReference type="EMBL" id="ADQ79142.1"/>
    </source>
</evidence>
<reference evidence="2 3" key="2">
    <citation type="journal article" date="2011" name="Stand. Genomic Sci.">
        <title>Complete genome sequence of Paludibacter propionicigenes type strain (WB4).</title>
        <authorList>
            <person name="Gronow S."/>
            <person name="Munk C."/>
            <person name="Lapidus A."/>
            <person name="Nolan M."/>
            <person name="Lucas S."/>
            <person name="Hammon N."/>
            <person name="Deshpande S."/>
            <person name="Cheng J.F."/>
            <person name="Tapia R."/>
            <person name="Han C."/>
            <person name="Goodwin L."/>
            <person name="Pitluck S."/>
            <person name="Liolios K."/>
            <person name="Ivanova N."/>
            <person name="Mavromatis K."/>
            <person name="Mikhailova N."/>
            <person name="Pati A."/>
            <person name="Chen A."/>
            <person name="Palaniappan K."/>
            <person name="Land M."/>
            <person name="Hauser L."/>
            <person name="Chang Y.J."/>
            <person name="Jeffries C.D."/>
            <person name="Brambilla E."/>
            <person name="Rohde M."/>
            <person name="Goker M."/>
            <person name="Detter J.C."/>
            <person name="Woyke T."/>
            <person name="Bristow J."/>
            <person name="Eisen J.A."/>
            <person name="Markowitz V."/>
            <person name="Hugenholtz P."/>
            <person name="Kyrpides N.C."/>
            <person name="Klenk H.P."/>
        </authorList>
    </citation>
    <scope>NUCLEOTIDE SEQUENCE [LARGE SCALE GENOMIC DNA]</scope>
    <source>
        <strain evidence="3">DSM 17365 / JCM 13257 / WB4</strain>
    </source>
</reference>
<dbReference type="PANTHER" id="PTHR40980:SF4">
    <property type="entry name" value="TONB-DEPENDENT RECEPTOR-LIKE BETA-BARREL DOMAIN-CONTAINING PROTEIN"/>
    <property type="match status" value="1"/>
</dbReference>
<dbReference type="SUPFAM" id="SSF56935">
    <property type="entry name" value="Porins"/>
    <property type="match status" value="1"/>
</dbReference>
<gene>
    <name evidence="2" type="ordered locus">Palpr_0992</name>
</gene>
<reference key="1">
    <citation type="submission" date="2010-11" db="EMBL/GenBank/DDBJ databases">
        <title>The complete genome of Paludibacter propionicigenes DSM 17365.</title>
        <authorList>
            <consortium name="US DOE Joint Genome Institute (JGI-PGF)"/>
            <person name="Lucas S."/>
            <person name="Copeland A."/>
            <person name="Lapidus A."/>
            <person name="Bruce D."/>
            <person name="Goodwin L."/>
            <person name="Pitluck S."/>
            <person name="Kyrpides N."/>
            <person name="Mavromatis K."/>
            <person name="Ivanova N."/>
            <person name="Munk A.C."/>
            <person name="Brettin T."/>
            <person name="Detter J.C."/>
            <person name="Han C."/>
            <person name="Tapia R."/>
            <person name="Land M."/>
            <person name="Hauser L."/>
            <person name="Markowitz V."/>
            <person name="Cheng J.-F."/>
            <person name="Hugenholtz P."/>
            <person name="Woyke T."/>
            <person name="Wu D."/>
            <person name="Gronow S."/>
            <person name="Wellnitz S."/>
            <person name="Brambilla E."/>
            <person name="Klenk H.-P."/>
            <person name="Eisen J.A."/>
        </authorList>
    </citation>
    <scope>NUCLEOTIDE SEQUENCE</scope>
    <source>
        <strain>WB4</strain>
    </source>
</reference>
<name>E4T348_PALPW</name>
<sequence length="773" mass="87611">MRILVCFILSLFAVVSRSENVLTGKVVDPDNQPVSQFNLVLISPSDSSTISSTSFTDGIYTLKDIQPNEYIIKITSFGYAALKKTVKTRLGVTSLPTLVLQPNCIKEITVIAQQPTIRSTADRIIINVENSILSNALNGSDMLQKTPGLIRDTSGELIVAGKGIPKYYIDGKEVHSMNEVRILNPKNIQSLEIIDNPSAAYDADGHAVILINTLDKADQYLLRLGGDFTQSRKGSVSEFIEGALKAGKITTNLYVDHSTMNNKTFEDNYSVITVNNNLETHAESVSFDSETSYRLSVDIDIAKNQSLIFQSNGYYTDASKINRNQLSYFSNPAFDNFNTHVEKFIQSWQTNNTISYNCKIDSLGQNIKLIADYTIGNKENTNNFYNQIVGNENNPPFWNKNYNKGKPVIYSIKADYTKPFSKTMLLDIGTKYYWIKGNDITDMTGSTNLYQHYLTDEQNLSAYASLNMKLDDKLEFRVGLRGEKTFRKIQKDYVVFSDANQFGLFPSASINYSCSESFSTGISYSKRISRPSFSALDPSIYVDSLTNRKGNPNLISTDIHSFQLSCKFFSFISFRVGYSYLIHPIYFMVYKDEVQPQLTDVRFINGDNVGRYTASLTFNKQLLPWWSITLSGLFYTSSYPYIDDNNVRRNNNTPGKNITLQNSIKLPAKVLFDIGYQYNGKGSWTTSYNEPYWNLYFSLQRSFLRESLTCTVTANDLFNQLTSRQHSVLSGQNLNVFDADDTYFGISIKYQIGRSKYKYSSKSENSEERQRLH</sequence>
<dbReference type="STRING" id="694427.Palpr_0992"/>
<dbReference type="PANTHER" id="PTHR40980">
    <property type="entry name" value="PLUG DOMAIN-CONTAINING PROTEIN"/>
    <property type="match status" value="1"/>
</dbReference>
<feature type="domain" description="Outer membrane protein beta-barrel" evidence="1">
    <location>
        <begin position="359"/>
        <end position="750"/>
    </location>
</feature>
<dbReference type="Proteomes" id="UP000008718">
    <property type="component" value="Chromosome"/>
</dbReference>
<organism evidence="2 3">
    <name type="scientific">Paludibacter propionicigenes (strain DSM 17365 / JCM 13257 / WB4)</name>
    <dbReference type="NCBI Taxonomy" id="694427"/>
    <lineage>
        <taxon>Bacteria</taxon>
        <taxon>Pseudomonadati</taxon>
        <taxon>Bacteroidota</taxon>
        <taxon>Bacteroidia</taxon>
        <taxon>Bacteroidales</taxon>
        <taxon>Paludibacteraceae</taxon>
        <taxon>Paludibacter</taxon>
    </lineage>
</organism>
<dbReference type="InterPro" id="IPR041700">
    <property type="entry name" value="OMP_b-brl_3"/>
</dbReference>
<keyword evidence="3" id="KW-1185">Reference proteome</keyword>
<dbReference type="KEGG" id="ppn:Palpr_0992"/>
<dbReference type="HOGENOM" id="CLU_017617_1_0_10"/>